<keyword evidence="7" id="KW-0228">DNA excision</keyword>
<organism evidence="18 19">
    <name type="scientific">Lacticaseibacillus camelliae DSM 22697 = JCM 13995</name>
    <dbReference type="NCBI Taxonomy" id="1423730"/>
    <lineage>
        <taxon>Bacteria</taxon>
        <taxon>Bacillati</taxon>
        <taxon>Bacillota</taxon>
        <taxon>Bacilli</taxon>
        <taxon>Lactobacillales</taxon>
        <taxon>Lactobacillaceae</taxon>
        <taxon>Lacticaseibacillus</taxon>
    </lineage>
</organism>
<dbReference type="EMBL" id="AYZJ01000002">
    <property type="protein sequence ID" value="KRN25876.1"/>
    <property type="molecule type" value="Genomic_DNA"/>
</dbReference>
<dbReference type="GO" id="GO:0006281">
    <property type="term" value="P:DNA repair"/>
    <property type="evidence" value="ECO:0007669"/>
    <property type="project" value="UniProtKB-KW"/>
</dbReference>
<gene>
    <name evidence="18" type="ORF">FC75_GL002009</name>
</gene>
<keyword evidence="5" id="KW-0547">Nucleotide-binding</keyword>
<evidence type="ECO:0000256" key="5">
    <source>
        <dbReference type="ARBA" id="ARBA00022741"/>
    </source>
</evidence>
<dbReference type="InterPro" id="IPR027417">
    <property type="entry name" value="P-loop_NTPase"/>
</dbReference>
<evidence type="ECO:0000256" key="1">
    <source>
        <dbReference type="ARBA" id="ARBA00004496"/>
    </source>
</evidence>
<evidence type="ECO:0000256" key="4">
    <source>
        <dbReference type="ARBA" id="ARBA00022737"/>
    </source>
</evidence>
<evidence type="ECO:0000256" key="2">
    <source>
        <dbReference type="ARBA" id="ARBA00022490"/>
    </source>
</evidence>
<evidence type="ECO:0000256" key="6">
    <source>
        <dbReference type="ARBA" id="ARBA00022763"/>
    </source>
</evidence>
<keyword evidence="4" id="KW-0677">Repeat</keyword>
<evidence type="ECO:0000256" key="9">
    <source>
        <dbReference type="ARBA" id="ARBA00022833"/>
    </source>
</evidence>
<name>A0A0R2FNJ4_9LACO</name>
<dbReference type="InterPro" id="IPR041552">
    <property type="entry name" value="UvrA_DNA-bd"/>
</dbReference>
<keyword evidence="8" id="KW-0863">Zinc-finger</keyword>
<evidence type="ECO:0000256" key="14">
    <source>
        <dbReference type="ARBA" id="ARBA00038000"/>
    </source>
</evidence>
<dbReference type="GO" id="GO:0008270">
    <property type="term" value="F:zinc ion binding"/>
    <property type="evidence" value="ECO:0007669"/>
    <property type="project" value="UniProtKB-KW"/>
</dbReference>
<evidence type="ECO:0000256" key="7">
    <source>
        <dbReference type="ARBA" id="ARBA00022769"/>
    </source>
</evidence>
<evidence type="ECO:0000256" key="10">
    <source>
        <dbReference type="ARBA" id="ARBA00022840"/>
    </source>
</evidence>
<dbReference type="GO" id="GO:0005737">
    <property type="term" value="C:cytoplasm"/>
    <property type="evidence" value="ECO:0007669"/>
    <property type="project" value="UniProtKB-SubCell"/>
</dbReference>
<dbReference type="GO" id="GO:0005524">
    <property type="term" value="F:ATP binding"/>
    <property type="evidence" value="ECO:0007669"/>
    <property type="project" value="UniProtKB-KW"/>
</dbReference>
<keyword evidence="6" id="KW-0227">DNA damage</keyword>
<dbReference type="Gene3D" id="1.20.1580.10">
    <property type="entry name" value="ABC transporter ATPase like domain"/>
    <property type="match status" value="2"/>
</dbReference>
<keyword evidence="10" id="KW-0067">ATP-binding</keyword>
<dbReference type="PANTHER" id="PTHR43152:SF3">
    <property type="entry name" value="UVRABC SYSTEM PROTEIN A"/>
    <property type="match status" value="1"/>
</dbReference>
<keyword evidence="19" id="KW-1185">Reference proteome</keyword>
<evidence type="ECO:0000256" key="8">
    <source>
        <dbReference type="ARBA" id="ARBA00022771"/>
    </source>
</evidence>
<accession>A0A0R2FNJ4</accession>
<protein>
    <recommendedName>
        <fullName evidence="15">UvrABC system protein A</fullName>
    </recommendedName>
    <alternativeName>
        <fullName evidence="16">Excinuclease ABC subunit A</fullName>
    </alternativeName>
</protein>
<proteinExistence type="inferred from homology"/>
<dbReference type="GO" id="GO:0004518">
    <property type="term" value="F:nuclease activity"/>
    <property type="evidence" value="ECO:0007669"/>
    <property type="project" value="UniProtKB-KW"/>
</dbReference>
<evidence type="ECO:0000256" key="13">
    <source>
        <dbReference type="ARBA" id="ARBA00023204"/>
    </source>
</evidence>
<evidence type="ECO:0000313" key="18">
    <source>
        <dbReference type="EMBL" id="KRN25876.1"/>
    </source>
</evidence>
<dbReference type="RefSeq" id="WP_056988644.1">
    <property type="nucleotide sequence ID" value="NZ_AYZJ01000002.1"/>
</dbReference>
<comment type="subcellular location">
    <subcellularLocation>
        <location evidence="1">Cytoplasm</location>
    </subcellularLocation>
</comment>
<evidence type="ECO:0000256" key="3">
    <source>
        <dbReference type="ARBA" id="ARBA00022723"/>
    </source>
</evidence>
<dbReference type="SUPFAM" id="SSF52540">
    <property type="entry name" value="P-loop containing nucleoside triphosphate hydrolases"/>
    <property type="match status" value="2"/>
</dbReference>
<sequence>MSKSTTIPESIEVRGAAVHNLKHLDVDIPLHKLVAITGRSGSGKSSLAMGVLYSEGMRRYVSALSTYTRRRLGQVGHAQVDSIAHIPSAIALRQRPIVPGIRSTVGTTTEALNVLRLAFSRLGSVRCPNGHQLPPTLTIARLMDLPNQPDGGMGALTCPVCGAQFKAFGAEDFAFNSVGACPTCNGTGVARTIAPERLIPDQSLTIRQGAVASWRLPGRNFMMNVAQQIGIDIDTPFKDLPKDQQKMVWHGKKQTYAINIPSKTGKIFHMDHAMYENAFNAVEDSLATTTNERAITRLNRFYRFDVCPTCHGSRFRPELLHQKINGKNIAEVSDMTLSELEAFIPSIYTWLPEDMQSLAHDVLRELTTVLKPLLDLGLSYLQLSRAGATLSTGELQRIQLARTLRTQTTGVLYVLDEPSIGLHPANVAGLIDVMRSLVAQGNSVVVVDHDTAIIDAADEVLEIGPGAGEAGGHLLNQGTPAAVAKQPNSLIGPYLTGKANMIVRPTAQAKATTAKKWYGLTVTDRFNLHNLTVQFPVNQLSVVSGFSGAGKSTLVFDALVPALTATKADPAPSFVKDLQRGGLRRVVAIDASPVGKNVRSTVATYTNILDRLRELFAGLPESQNRGYTASNFSYNVTAGACPTCGGTGQISLDIQYLPDMQQVCPTCGGRRYNPDVLEVKWHDYSIADLLDLSVDAALPVFKDEAAIEATLQTLHDMGLGYLHLGESTPSLSGGEAQRLKLTAHMGRTQRGTLFVFDEPSVGLHPLDVATLLRVFQRLINAGGTVLTIEHDLDVLANADYLLDLGPEGGRFGGQIVASGTPQQVAECTAGHTGAFLKAHLAKFNA</sequence>
<keyword evidence="2" id="KW-0963">Cytoplasm</keyword>
<dbReference type="PANTHER" id="PTHR43152">
    <property type="entry name" value="UVRABC SYSTEM PROTEIN A"/>
    <property type="match status" value="1"/>
</dbReference>
<dbReference type="Proteomes" id="UP000050865">
    <property type="component" value="Unassembled WGS sequence"/>
</dbReference>
<evidence type="ECO:0000259" key="17">
    <source>
        <dbReference type="Pfam" id="PF17755"/>
    </source>
</evidence>
<dbReference type="GO" id="GO:0003677">
    <property type="term" value="F:DNA binding"/>
    <property type="evidence" value="ECO:0007669"/>
    <property type="project" value="UniProtKB-KW"/>
</dbReference>
<keyword evidence="13" id="KW-0234">DNA repair</keyword>
<keyword evidence="9" id="KW-0862">Zinc</keyword>
<evidence type="ECO:0000313" key="19">
    <source>
        <dbReference type="Proteomes" id="UP000050865"/>
    </source>
</evidence>
<dbReference type="Pfam" id="PF17755">
    <property type="entry name" value="UvrA_DNA-bind"/>
    <property type="match status" value="1"/>
</dbReference>
<comment type="similarity">
    <text evidence="14">Belongs to the ABC transporter superfamily. UvrA family.</text>
</comment>
<feature type="domain" description="UvrA DNA-binding" evidence="17">
    <location>
        <begin position="195"/>
        <end position="297"/>
    </location>
</feature>
<dbReference type="Gene3D" id="3.40.50.300">
    <property type="entry name" value="P-loop containing nucleotide triphosphate hydrolases"/>
    <property type="match status" value="2"/>
</dbReference>
<evidence type="ECO:0000256" key="15">
    <source>
        <dbReference type="ARBA" id="ARBA00039316"/>
    </source>
</evidence>
<keyword evidence="3" id="KW-0479">Metal-binding</keyword>
<evidence type="ECO:0000256" key="16">
    <source>
        <dbReference type="ARBA" id="ARBA00042156"/>
    </source>
</evidence>
<dbReference type="STRING" id="1423730.FC75_GL002009"/>
<comment type="caution">
    <text evidence="18">The sequence shown here is derived from an EMBL/GenBank/DDBJ whole genome shotgun (WGS) entry which is preliminary data.</text>
</comment>
<dbReference type="AlphaFoldDB" id="A0A0R2FNJ4"/>
<keyword evidence="12" id="KW-0238">DNA-binding</keyword>
<dbReference type="PATRIC" id="fig|1423730.4.peg.2090"/>
<reference evidence="18 19" key="1">
    <citation type="journal article" date="2015" name="Genome Announc.">
        <title>Expanding the biotechnology potential of lactobacilli through comparative genomics of 213 strains and associated genera.</title>
        <authorList>
            <person name="Sun Z."/>
            <person name="Harris H.M."/>
            <person name="McCann A."/>
            <person name="Guo C."/>
            <person name="Argimon S."/>
            <person name="Zhang W."/>
            <person name="Yang X."/>
            <person name="Jeffery I.B."/>
            <person name="Cooney J.C."/>
            <person name="Kagawa T.F."/>
            <person name="Liu W."/>
            <person name="Song Y."/>
            <person name="Salvetti E."/>
            <person name="Wrobel A."/>
            <person name="Rasinkangas P."/>
            <person name="Parkhill J."/>
            <person name="Rea M.C."/>
            <person name="O'Sullivan O."/>
            <person name="Ritari J."/>
            <person name="Douillard F.P."/>
            <person name="Paul Ross R."/>
            <person name="Yang R."/>
            <person name="Briner A.E."/>
            <person name="Felis G.E."/>
            <person name="de Vos W.M."/>
            <person name="Barrangou R."/>
            <person name="Klaenhammer T.R."/>
            <person name="Caufield P.W."/>
            <person name="Cui Y."/>
            <person name="Zhang H."/>
            <person name="O'Toole P.W."/>
        </authorList>
    </citation>
    <scope>NUCLEOTIDE SEQUENCE [LARGE SCALE GENOMIC DNA]</scope>
    <source>
        <strain evidence="18 19">DSM 22697</strain>
    </source>
</reference>
<evidence type="ECO:0000256" key="11">
    <source>
        <dbReference type="ARBA" id="ARBA00022881"/>
    </source>
</evidence>
<evidence type="ECO:0000256" key="12">
    <source>
        <dbReference type="ARBA" id="ARBA00023125"/>
    </source>
</evidence>
<keyword evidence="11" id="KW-0267">Excision nuclease</keyword>
<dbReference type="Gene3D" id="1.10.8.280">
    <property type="entry name" value="ABC transporter ATPase domain-like"/>
    <property type="match status" value="1"/>
</dbReference>